<dbReference type="OrthoDB" id="416786at2759"/>
<dbReference type="OMA" id="GRESLWH"/>
<keyword evidence="5" id="KW-1133">Transmembrane helix</keyword>
<dbReference type="Pfam" id="PF00501">
    <property type="entry name" value="AMP-binding"/>
    <property type="match status" value="1"/>
</dbReference>
<dbReference type="PANTHER" id="PTHR45527">
    <property type="entry name" value="NONRIBOSOMAL PEPTIDE SYNTHETASE"/>
    <property type="match status" value="1"/>
</dbReference>
<dbReference type="GO" id="GO:0044550">
    <property type="term" value="P:secondary metabolite biosynthetic process"/>
    <property type="evidence" value="ECO:0007669"/>
    <property type="project" value="TreeGrafter"/>
</dbReference>
<keyword evidence="1" id="KW-0596">Phosphopantetheine</keyword>
<accession>N4TJP5</accession>
<dbReference type="GO" id="GO:0031177">
    <property type="term" value="F:phosphopantetheine binding"/>
    <property type="evidence" value="ECO:0007669"/>
    <property type="project" value="TreeGrafter"/>
</dbReference>
<reference evidence="8" key="1">
    <citation type="submission" date="2012-09" db="EMBL/GenBank/DDBJ databases">
        <title>Genome sequencing and comparative transcriptomics of race 1 and race 4 of banana pathogen: Fusarium oxysporum f. sp. cubense.</title>
        <authorList>
            <person name="Fang X."/>
            <person name="Huang J."/>
        </authorList>
    </citation>
    <scope>NUCLEOTIDE SEQUENCE [LARGE SCALE GENOMIC DNA]</scope>
    <source>
        <strain evidence="8">race 1</strain>
    </source>
</reference>
<evidence type="ECO:0000313" key="7">
    <source>
        <dbReference type="EMBL" id="ENH63728.1"/>
    </source>
</evidence>
<keyword evidence="5" id="KW-0812">Transmembrane</keyword>
<dbReference type="InterPro" id="IPR042099">
    <property type="entry name" value="ANL_N_sf"/>
</dbReference>
<comment type="similarity">
    <text evidence="4">Belongs to the NRP synthetase family.</text>
</comment>
<dbReference type="SUPFAM" id="SSF56801">
    <property type="entry name" value="Acetyl-CoA synthetase-like"/>
    <property type="match status" value="1"/>
</dbReference>
<dbReference type="EMBL" id="KB730739">
    <property type="protein sequence ID" value="ENH63728.1"/>
    <property type="molecule type" value="Genomic_DNA"/>
</dbReference>
<dbReference type="PROSITE" id="PS00455">
    <property type="entry name" value="AMP_BINDING"/>
    <property type="match status" value="1"/>
</dbReference>
<dbReference type="GO" id="GO:0016874">
    <property type="term" value="F:ligase activity"/>
    <property type="evidence" value="ECO:0007669"/>
    <property type="project" value="UniProtKB-KW"/>
</dbReference>
<dbReference type="InterPro" id="IPR020845">
    <property type="entry name" value="AMP-binding_CS"/>
</dbReference>
<dbReference type="HOGENOM" id="CLU_000022_2_12_1"/>
<feature type="domain" description="AMP-dependent synthetase/ligase" evidence="6">
    <location>
        <begin position="20"/>
        <end position="354"/>
    </location>
</feature>
<dbReference type="FunFam" id="3.40.50.980:FF:000001">
    <property type="entry name" value="Non-ribosomal peptide synthetase"/>
    <property type="match status" value="1"/>
</dbReference>
<dbReference type="VEuPathDB" id="FungiDB:FOC1_g10000508"/>
<dbReference type="FunFam" id="3.40.50.12780:FF:000014">
    <property type="entry name" value="Nonribosomal peptide synthetase 1"/>
    <property type="match status" value="1"/>
</dbReference>
<evidence type="ECO:0000256" key="1">
    <source>
        <dbReference type="ARBA" id="ARBA00022450"/>
    </source>
</evidence>
<feature type="transmembrane region" description="Helical" evidence="5">
    <location>
        <begin position="74"/>
        <end position="92"/>
    </location>
</feature>
<evidence type="ECO:0000256" key="3">
    <source>
        <dbReference type="ARBA" id="ARBA00022598"/>
    </source>
</evidence>
<dbReference type="Gene3D" id="3.40.50.12780">
    <property type="entry name" value="N-terminal domain of ligase-like"/>
    <property type="match status" value="1"/>
</dbReference>
<keyword evidence="3" id="KW-0436">Ligase</keyword>
<dbReference type="Proteomes" id="UP000016928">
    <property type="component" value="Unassembled WGS sequence"/>
</dbReference>
<name>N4TJP5_FUSC1</name>
<sequence length="390" mass="42222">MWNREVPPAVERCVHDLFIEQARARPDAPAIHAWDGEMTYGELDELSSRLASHLVELGIKPEDIVPICFEKSKWAIVAILAVLKAGAAFFIFDASLPRERLKLILQKTSNALALASQASETVIKGLVMAVVVVTQDLLLQVPAHVLCTAAVQPTNSAYIIFTSGSTGEPKGCVIEHRSACTALLGHGHRVNMSGNTRTLQFGSYAFTAALIEIFMTFAYGGCVCIPSEEERTTGLALAISKMKINWAFLTPTVVDLLSPQSVPSLSTLCVGGEAMRISHIAHWGDEVHLLQFYGGSEMGAISSHRLTSTSTNKDIGKASTGIIWIVDPNDHNKLAPLGAVGELLVEGHVIGREYINEPDKTAATFIEAPEWMASFRNGTRQLGLARKANH</sequence>
<keyword evidence="2" id="KW-0597">Phosphoprotein</keyword>
<keyword evidence="5" id="KW-0472">Membrane</keyword>
<gene>
    <name evidence="7" type="ORF">FOC1_g10000508</name>
</gene>
<protein>
    <submittedName>
        <fullName evidence="7">HC-toxin synthetase</fullName>
    </submittedName>
</protein>
<evidence type="ECO:0000259" key="6">
    <source>
        <dbReference type="Pfam" id="PF00501"/>
    </source>
</evidence>
<evidence type="ECO:0000313" key="8">
    <source>
        <dbReference type="Proteomes" id="UP000016928"/>
    </source>
</evidence>
<dbReference type="CDD" id="cd05918">
    <property type="entry name" value="A_NRPS_SidN3_like"/>
    <property type="match status" value="1"/>
</dbReference>
<organism evidence="7 8">
    <name type="scientific">Fusarium oxysporum f. sp. cubense (strain race 1)</name>
    <name type="common">Panama disease fungus</name>
    <dbReference type="NCBI Taxonomy" id="1229664"/>
    <lineage>
        <taxon>Eukaryota</taxon>
        <taxon>Fungi</taxon>
        <taxon>Dikarya</taxon>
        <taxon>Ascomycota</taxon>
        <taxon>Pezizomycotina</taxon>
        <taxon>Sordariomycetes</taxon>
        <taxon>Hypocreomycetidae</taxon>
        <taxon>Hypocreales</taxon>
        <taxon>Nectriaceae</taxon>
        <taxon>Fusarium</taxon>
        <taxon>Fusarium oxysporum species complex</taxon>
    </lineage>
</organism>
<proteinExistence type="inferred from homology"/>
<evidence type="ECO:0000256" key="4">
    <source>
        <dbReference type="ARBA" id="ARBA00029454"/>
    </source>
</evidence>
<dbReference type="AlphaFoldDB" id="N4TJP5"/>
<dbReference type="GO" id="GO:0043041">
    <property type="term" value="P:amino acid activation for nonribosomal peptide biosynthetic process"/>
    <property type="evidence" value="ECO:0007669"/>
    <property type="project" value="TreeGrafter"/>
</dbReference>
<evidence type="ECO:0000256" key="5">
    <source>
        <dbReference type="SAM" id="Phobius"/>
    </source>
</evidence>
<dbReference type="InterPro" id="IPR000873">
    <property type="entry name" value="AMP-dep_synth/lig_dom"/>
</dbReference>
<dbReference type="PANTHER" id="PTHR45527:SF1">
    <property type="entry name" value="FATTY ACID SYNTHASE"/>
    <property type="match status" value="1"/>
</dbReference>
<reference evidence="8" key="2">
    <citation type="journal article" date="2014" name="PLoS ONE">
        <title>Genome and Transcriptome Analysis of the Fungal Pathogen Fusarium oxysporum f. sp. cubense Causing Banana Vascular Wilt Disease.</title>
        <authorList>
            <person name="Guo L."/>
            <person name="Han L."/>
            <person name="Yang L."/>
            <person name="Zeng H."/>
            <person name="Fan D."/>
            <person name="Zhu Y."/>
            <person name="Feng Y."/>
            <person name="Wang G."/>
            <person name="Peng C."/>
            <person name="Jiang X."/>
            <person name="Zhou D."/>
            <person name="Ni P."/>
            <person name="Liang C."/>
            <person name="Liu L."/>
            <person name="Wang J."/>
            <person name="Mao C."/>
            <person name="Fang X."/>
            <person name="Peng M."/>
            <person name="Huang J."/>
        </authorList>
    </citation>
    <scope>NUCLEOTIDE SEQUENCE [LARGE SCALE GENOMIC DNA]</scope>
    <source>
        <strain evidence="8">race 1</strain>
    </source>
</reference>
<dbReference type="GO" id="GO:0005737">
    <property type="term" value="C:cytoplasm"/>
    <property type="evidence" value="ECO:0007669"/>
    <property type="project" value="TreeGrafter"/>
</dbReference>
<evidence type="ECO:0000256" key="2">
    <source>
        <dbReference type="ARBA" id="ARBA00022553"/>
    </source>
</evidence>
<dbReference type="STRING" id="1229664.N4TJP5"/>